<dbReference type="InterPro" id="IPR013520">
    <property type="entry name" value="Ribonucl_H"/>
</dbReference>
<dbReference type="InterPro" id="IPR012337">
    <property type="entry name" value="RNaseH-like_sf"/>
</dbReference>
<sequence>MDYVAIDFETANTDEAICSIGMVKYSNGKEIETFYSLINPEEPFYFMNSHINGIYEPNVQKEKNFKDIFPEIMNFIGESFLVAHTAQNDMRYLRKAIEKYDLPKIENEYICSMKIAKKTYNLKNYTLKSVSRAIGIKGFDHHNALEDARICALIFEDELKYYDGSINGFTDRHLYKTGKVFGNGFVKTKSSSKSRKYNAELINHGLIDETHILFEKNICFTGHIAPFESKEEAENLAESKGANVKKSIVKNLDILVSGEQTSPNAAGGKLKQAYELKEGGKDIEIMSVEEFLSYVL</sequence>
<dbReference type="EMBL" id="FJNE01000001">
    <property type="protein sequence ID" value="CZQ81693.1"/>
    <property type="molecule type" value="Genomic_DNA"/>
</dbReference>
<protein>
    <recommendedName>
        <fullName evidence="7">DNA polymerase III polC-type</fullName>
    </recommendedName>
</protein>
<evidence type="ECO:0000256" key="2">
    <source>
        <dbReference type="ARBA" id="ARBA00022695"/>
    </source>
</evidence>
<gene>
    <name evidence="9" type="ORF">Tpal_230</name>
</gene>
<evidence type="ECO:0000313" key="10">
    <source>
        <dbReference type="Proteomes" id="UP000242754"/>
    </source>
</evidence>
<reference evidence="9 10" key="1">
    <citation type="submission" date="2016-02" db="EMBL/GenBank/DDBJ databases">
        <authorList>
            <person name="Wen L."/>
            <person name="He K."/>
            <person name="Yang H."/>
        </authorList>
    </citation>
    <scope>NUCLEOTIDE SEQUENCE [LARGE SCALE GENOMIC DNA]</scope>
    <source>
        <strain evidence="9">Trichococcus palustris</strain>
    </source>
</reference>
<dbReference type="SUPFAM" id="SSF52113">
    <property type="entry name" value="BRCT domain"/>
    <property type="match status" value="1"/>
</dbReference>
<dbReference type="GO" id="GO:0006260">
    <property type="term" value="P:DNA replication"/>
    <property type="evidence" value="ECO:0007669"/>
    <property type="project" value="UniProtKB-KW"/>
</dbReference>
<dbReference type="Pfam" id="PF00929">
    <property type="entry name" value="RNase_T"/>
    <property type="match status" value="1"/>
</dbReference>
<dbReference type="PANTHER" id="PTHR30231:SF42">
    <property type="entry name" value="EXONUCLEASE"/>
    <property type="match status" value="1"/>
</dbReference>
<dbReference type="Proteomes" id="UP000242754">
    <property type="component" value="Unassembled WGS sequence"/>
</dbReference>
<dbReference type="PROSITE" id="PS50172">
    <property type="entry name" value="BRCT"/>
    <property type="match status" value="1"/>
</dbReference>
<dbReference type="InterPro" id="IPR036420">
    <property type="entry name" value="BRCT_dom_sf"/>
</dbReference>
<proteinExistence type="predicted"/>
<keyword evidence="2" id="KW-0548">Nucleotidyltransferase</keyword>
<organism evidence="9 10">
    <name type="scientific">Trichococcus palustris</name>
    <dbReference type="NCBI Taxonomy" id="140314"/>
    <lineage>
        <taxon>Bacteria</taxon>
        <taxon>Bacillati</taxon>
        <taxon>Bacillota</taxon>
        <taxon>Bacilli</taxon>
        <taxon>Lactobacillales</taxon>
        <taxon>Carnobacteriaceae</taxon>
        <taxon>Trichococcus</taxon>
    </lineage>
</organism>
<dbReference type="GO" id="GO:0005829">
    <property type="term" value="C:cytosol"/>
    <property type="evidence" value="ECO:0007669"/>
    <property type="project" value="TreeGrafter"/>
</dbReference>
<name>A0A143Y7H5_9LACT</name>
<dbReference type="PANTHER" id="PTHR30231">
    <property type="entry name" value="DNA POLYMERASE III SUBUNIT EPSILON"/>
    <property type="match status" value="1"/>
</dbReference>
<dbReference type="RefSeq" id="WP_087030184.1">
    <property type="nucleotide sequence ID" value="NZ_FJNE01000001.1"/>
</dbReference>
<evidence type="ECO:0000256" key="6">
    <source>
        <dbReference type="ARBA" id="ARBA00022932"/>
    </source>
</evidence>
<evidence type="ECO:0000259" key="8">
    <source>
        <dbReference type="PROSITE" id="PS50172"/>
    </source>
</evidence>
<keyword evidence="6" id="KW-0239">DNA-directed DNA polymerase</keyword>
<keyword evidence="10" id="KW-1185">Reference proteome</keyword>
<dbReference type="AlphaFoldDB" id="A0A143Y7H5"/>
<dbReference type="GO" id="GO:0003887">
    <property type="term" value="F:DNA-directed DNA polymerase activity"/>
    <property type="evidence" value="ECO:0007669"/>
    <property type="project" value="UniProtKB-KW"/>
</dbReference>
<feature type="domain" description="BRCT" evidence="8">
    <location>
        <begin position="208"/>
        <end position="296"/>
    </location>
</feature>
<keyword evidence="1" id="KW-0808">Transferase</keyword>
<keyword evidence="4" id="KW-0540">Nuclease</keyword>
<dbReference type="GO" id="GO:0003676">
    <property type="term" value="F:nucleic acid binding"/>
    <property type="evidence" value="ECO:0007669"/>
    <property type="project" value="InterPro"/>
</dbReference>
<dbReference type="CDD" id="cd06130">
    <property type="entry name" value="DNA_pol_III_epsilon_like"/>
    <property type="match status" value="1"/>
</dbReference>
<dbReference type="InterPro" id="IPR001357">
    <property type="entry name" value="BRCT_dom"/>
</dbReference>
<evidence type="ECO:0000256" key="3">
    <source>
        <dbReference type="ARBA" id="ARBA00022705"/>
    </source>
</evidence>
<keyword evidence="3" id="KW-0235">DNA replication</keyword>
<evidence type="ECO:0000256" key="7">
    <source>
        <dbReference type="ARBA" id="ARBA00070925"/>
    </source>
</evidence>
<evidence type="ECO:0000256" key="1">
    <source>
        <dbReference type="ARBA" id="ARBA00022679"/>
    </source>
</evidence>
<dbReference type="CDD" id="cd17748">
    <property type="entry name" value="BRCT_DNA_ligase_like"/>
    <property type="match status" value="1"/>
</dbReference>
<dbReference type="SUPFAM" id="SSF53098">
    <property type="entry name" value="Ribonuclease H-like"/>
    <property type="match status" value="1"/>
</dbReference>
<keyword evidence="5 9" id="KW-0378">Hydrolase</keyword>
<dbReference type="SMART" id="SM00479">
    <property type="entry name" value="EXOIII"/>
    <property type="match status" value="1"/>
</dbReference>
<evidence type="ECO:0000256" key="5">
    <source>
        <dbReference type="ARBA" id="ARBA00022839"/>
    </source>
</evidence>
<dbReference type="GO" id="GO:0008408">
    <property type="term" value="F:3'-5' exonuclease activity"/>
    <property type="evidence" value="ECO:0007669"/>
    <property type="project" value="TreeGrafter"/>
</dbReference>
<evidence type="ECO:0000313" key="9">
    <source>
        <dbReference type="EMBL" id="CZQ81693.1"/>
    </source>
</evidence>
<dbReference type="Gene3D" id="3.40.50.10190">
    <property type="entry name" value="BRCT domain"/>
    <property type="match status" value="1"/>
</dbReference>
<accession>A0A143Y7H5</accession>
<dbReference type="OrthoDB" id="9803913at2"/>
<evidence type="ECO:0000256" key="4">
    <source>
        <dbReference type="ARBA" id="ARBA00022722"/>
    </source>
</evidence>
<dbReference type="InterPro" id="IPR036397">
    <property type="entry name" value="RNaseH_sf"/>
</dbReference>
<dbReference type="STRING" id="140314.SAMN04488076_10260"/>
<dbReference type="Gene3D" id="3.30.420.10">
    <property type="entry name" value="Ribonuclease H-like superfamily/Ribonuclease H"/>
    <property type="match status" value="1"/>
</dbReference>
<dbReference type="FunFam" id="3.30.420.10:FF:000045">
    <property type="entry name" value="3'-5' exonuclease DinG"/>
    <property type="match status" value="1"/>
</dbReference>
<keyword evidence="5 9" id="KW-0269">Exonuclease</keyword>